<comment type="caution">
    <text evidence="2">The sequence shown here is derived from an EMBL/GenBank/DDBJ whole genome shotgun (WGS) entry which is preliminary data.</text>
</comment>
<dbReference type="AlphaFoldDB" id="A0A5A9P0L0"/>
<reference evidence="2 3" key="1">
    <citation type="journal article" date="2019" name="Mol. Ecol. Resour.">
        <title>Chromosome-level genome assembly of Triplophysa tibetana, a fish adapted to the harsh high-altitude environment of the Tibetan Plateau.</title>
        <authorList>
            <person name="Yang X."/>
            <person name="Liu H."/>
            <person name="Ma Z."/>
            <person name="Zou Y."/>
            <person name="Zou M."/>
            <person name="Mao Y."/>
            <person name="Li X."/>
            <person name="Wang H."/>
            <person name="Chen T."/>
            <person name="Wang W."/>
            <person name="Yang R."/>
        </authorList>
    </citation>
    <scope>NUCLEOTIDE SEQUENCE [LARGE SCALE GENOMIC DNA]</scope>
    <source>
        <strain evidence="2">TTIB1903HZAU</strain>
        <tissue evidence="2">Muscle</tissue>
    </source>
</reference>
<evidence type="ECO:0000313" key="3">
    <source>
        <dbReference type="Proteomes" id="UP000324632"/>
    </source>
</evidence>
<evidence type="ECO:0000313" key="2">
    <source>
        <dbReference type="EMBL" id="KAA0715602.1"/>
    </source>
</evidence>
<organism evidence="2 3">
    <name type="scientific">Triplophysa tibetana</name>
    <dbReference type="NCBI Taxonomy" id="1572043"/>
    <lineage>
        <taxon>Eukaryota</taxon>
        <taxon>Metazoa</taxon>
        <taxon>Chordata</taxon>
        <taxon>Craniata</taxon>
        <taxon>Vertebrata</taxon>
        <taxon>Euteleostomi</taxon>
        <taxon>Actinopterygii</taxon>
        <taxon>Neopterygii</taxon>
        <taxon>Teleostei</taxon>
        <taxon>Ostariophysi</taxon>
        <taxon>Cypriniformes</taxon>
        <taxon>Nemacheilidae</taxon>
        <taxon>Triplophysa</taxon>
    </lineage>
</organism>
<feature type="region of interest" description="Disordered" evidence="1">
    <location>
        <begin position="28"/>
        <end position="54"/>
    </location>
</feature>
<name>A0A5A9P0L0_9TELE</name>
<sequence>MGCTPSKSNITYSHVRVSRDLDTCSTFVPSVKSSGSTPERPSPQLSVETSSGKQTFLSVPTRDCYGRSVSQSTSPDGWSTASTGSPLGSVRPCLQSNCADSDSEDDCTAPSIKR</sequence>
<keyword evidence="3" id="KW-1185">Reference proteome</keyword>
<protein>
    <submittedName>
        <fullName evidence="2">Uncharacterized protein</fullName>
    </submittedName>
</protein>
<evidence type="ECO:0000256" key="1">
    <source>
        <dbReference type="SAM" id="MobiDB-lite"/>
    </source>
</evidence>
<gene>
    <name evidence="2" type="ORF">E1301_Tti008441</name>
</gene>
<dbReference type="EMBL" id="SOYY01000010">
    <property type="protein sequence ID" value="KAA0715602.1"/>
    <property type="molecule type" value="Genomic_DNA"/>
</dbReference>
<dbReference type="Proteomes" id="UP000324632">
    <property type="component" value="Chromosome 10"/>
</dbReference>
<feature type="compositionally biased region" description="Polar residues" evidence="1">
    <location>
        <begin position="68"/>
        <end position="86"/>
    </location>
</feature>
<feature type="region of interest" description="Disordered" evidence="1">
    <location>
        <begin position="66"/>
        <end position="90"/>
    </location>
</feature>
<accession>A0A5A9P0L0</accession>
<proteinExistence type="predicted"/>